<dbReference type="CDD" id="cd02440">
    <property type="entry name" value="AdoMet_MTases"/>
    <property type="match status" value="1"/>
</dbReference>
<sequence>MNSLYDTIGLNYADLRRPDARIARKIEDALGAARTVLNVGAGTGSYEPTDRQVTAIEPSAEMIQQRSATDANVFQGGAEDLPFEDKSFDASMALLTIHHWSDQERGAMEMRRVTRDKIIFLTYDPSFRGFWLADYFPALVTLDEGQMPKMTDYERWLGSTEVSVVPIPHDCTDGFLAGYWRRPAAYLEERVRAAMSSFWALGDVSDGLRKLEADLKSGAWEQRYSDLLNLAELDCGYRLVETR</sequence>
<proteinExistence type="predicted"/>
<name>A0A967EZU5_9PROT</name>
<dbReference type="SUPFAM" id="SSF53335">
    <property type="entry name" value="S-adenosyl-L-methionine-dependent methyltransferases"/>
    <property type="match status" value="1"/>
</dbReference>
<comment type="caution">
    <text evidence="2">The sequence shown here is derived from an EMBL/GenBank/DDBJ whole genome shotgun (WGS) entry which is preliminary data.</text>
</comment>
<feature type="domain" description="Methyltransferase type 11" evidence="1">
    <location>
        <begin position="37"/>
        <end position="116"/>
    </location>
</feature>
<reference evidence="2" key="1">
    <citation type="submission" date="2020-03" db="EMBL/GenBank/DDBJ databases">
        <title>Genome of Pelagibius litoralis DSM 21314T.</title>
        <authorList>
            <person name="Wang G."/>
        </authorList>
    </citation>
    <scope>NUCLEOTIDE SEQUENCE</scope>
    <source>
        <strain evidence="2">DSM 21314</strain>
    </source>
</reference>
<evidence type="ECO:0000313" key="3">
    <source>
        <dbReference type="Proteomes" id="UP000761264"/>
    </source>
</evidence>
<dbReference type="GO" id="GO:0008757">
    <property type="term" value="F:S-adenosylmethionine-dependent methyltransferase activity"/>
    <property type="evidence" value="ECO:0007669"/>
    <property type="project" value="InterPro"/>
</dbReference>
<dbReference type="EMBL" id="JAAQPH010000014">
    <property type="protein sequence ID" value="NIA70518.1"/>
    <property type="molecule type" value="Genomic_DNA"/>
</dbReference>
<organism evidence="2 3">
    <name type="scientific">Pelagibius litoralis</name>
    <dbReference type="NCBI Taxonomy" id="374515"/>
    <lineage>
        <taxon>Bacteria</taxon>
        <taxon>Pseudomonadati</taxon>
        <taxon>Pseudomonadota</taxon>
        <taxon>Alphaproteobacteria</taxon>
        <taxon>Rhodospirillales</taxon>
        <taxon>Rhodovibrionaceae</taxon>
        <taxon>Pelagibius</taxon>
    </lineage>
</organism>
<dbReference type="AlphaFoldDB" id="A0A967EZU5"/>
<accession>A0A967EZU5</accession>
<dbReference type="PANTHER" id="PTHR43591:SF24">
    <property type="entry name" value="2-METHOXY-6-POLYPRENYL-1,4-BENZOQUINOL METHYLASE, MITOCHONDRIAL"/>
    <property type="match status" value="1"/>
</dbReference>
<dbReference type="Proteomes" id="UP000761264">
    <property type="component" value="Unassembled WGS sequence"/>
</dbReference>
<evidence type="ECO:0000259" key="1">
    <source>
        <dbReference type="Pfam" id="PF08241"/>
    </source>
</evidence>
<protein>
    <submittedName>
        <fullName evidence="2">Class I SAM-dependent methyltransferase</fullName>
    </submittedName>
</protein>
<dbReference type="GO" id="GO:0032259">
    <property type="term" value="P:methylation"/>
    <property type="evidence" value="ECO:0007669"/>
    <property type="project" value="UniProtKB-KW"/>
</dbReference>
<evidence type="ECO:0000313" key="2">
    <source>
        <dbReference type="EMBL" id="NIA70518.1"/>
    </source>
</evidence>
<keyword evidence="2" id="KW-0808">Transferase</keyword>
<dbReference type="InterPro" id="IPR029063">
    <property type="entry name" value="SAM-dependent_MTases_sf"/>
</dbReference>
<keyword evidence="2" id="KW-0489">Methyltransferase</keyword>
<keyword evidence="3" id="KW-1185">Reference proteome</keyword>
<dbReference type="Gene3D" id="3.40.50.150">
    <property type="entry name" value="Vaccinia Virus protein VP39"/>
    <property type="match status" value="1"/>
</dbReference>
<dbReference type="PANTHER" id="PTHR43591">
    <property type="entry name" value="METHYLTRANSFERASE"/>
    <property type="match status" value="1"/>
</dbReference>
<dbReference type="Pfam" id="PF08241">
    <property type="entry name" value="Methyltransf_11"/>
    <property type="match status" value="1"/>
</dbReference>
<gene>
    <name evidence="2" type="ORF">HBA54_18135</name>
</gene>
<dbReference type="RefSeq" id="WP_167227201.1">
    <property type="nucleotide sequence ID" value="NZ_JAAQPH010000014.1"/>
</dbReference>
<dbReference type="InterPro" id="IPR013216">
    <property type="entry name" value="Methyltransf_11"/>
</dbReference>